<dbReference type="Proteomes" id="UP000829398">
    <property type="component" value="Chromosome 5"/>
</dbReference>
<protein>
    <submittedName>
        <fullName evidence="1">Uncharacterized protein</fullName>
    </submittedName>
</protein>
<gene>
    <name evidence="1" type="ORF">KPL71_016917</name>
</gene>
<organism evidence="1 2">
    <name type="scientific">Citrus sinensis</name>
    <name type="common">Sweet orange</name>
    <name type="synonym">Citrus aurantium var. sinensis</name>
    <dbReference type="NCBI Taxonomy" id="2711"/>
    <lineage>
        <taxon>Eukaryota</taxon>
        <taxon>Viridiplantae</taxon>
        <taxon>Streptophyta</taxon>
        <taxon>Embryophyta</taxon>
        <taxon>Tracheophyta</taxon>
        <taxon>Spermatophyta</taxon>
        <taxon>Magnoliopsida</taxon>
        <taxon>eudicotyledons</taxon>
        <taxon>Gunneridae</taxon>
        <taxon>Pentapetalae</taxon>
        <taxon>rosids</taxon>
        <taxon>malvids</taxon>
        <taxon>Sapindales</taxon>
        <taxon>Rutaceae</taxon>
        <taxon>Aurantioideae</taxon>
        <taxon>Citrus</taxon>
    </lineage>
</organism>
<evidence type="ECO:0000313" key="1">
    <source>
        <dbReference type="EMBL" id="KAH9759167.1"/>
    </source>
</evidence>
<sequence length="257" mass="28556">MAKIASAAAVSPVLELWGCRPQRLSESVQNLRCVFFLGMETILRQLSADQAFSPYEQMKNQQKSTRGFVSKRGENMHRGILLAPPLTTYSYPPLSLDNYHQQQQQPPPLLPLPIHNPLPSRSRYPINRKSNRTRDQSLTPKKSNSKRPNKREDESKIELLKPIEKTISESFIVTSVNPSGPDPNDLPKDVSKVLSAGIVAVKDLEKFSGSLFTVSPPPSSLPLPKFALRPKPISCNAEAAGVDAGATDNLRRLLRLR</sequence>
<keyword evidence="2" id="KW-1185">Reference proteome</keyword>
<evidence type="ECO:0000313" key="2">
    <source>
        <dbReference type="Proteomes" id="UP000829398"/>
    </source>
</evidence>
<proteinExistence type="predicted"/>
<dbReference type="EMBL" id="CM039174">
    <property type="protein sequence ID" value="KAH9759167.1"/>
    <property type="molecule type" value="Genomic_DNA"/>
</dbReference>
<accession>A0ACB8KXM1</accession>
<comment type="caution">
    <text evidence="1">The sequence shown here is derived from an EMBL/GenBank/DDBJ whole genome shotgun (WGS) entry which is preliminary data.</text>
</comment>
<name>A0ACB8KXM1_CITSI</name>
<reference evidence="2" key="1">
    <citation type="journal article" date="2023" name="Hortic. Res.">
        <title>A chromosome-level phased genome enabling allele-level studies in sweet orange: a case study on citrus Huanglongbing tolerance.</title>
        <authorList>
            <person name="Wu B."/>
            <person name="Yu Q."/>
            <person name="Deng Z."/>
            <person name="Duan Y."/>
            <person name="Luo F."/>
            <person name="Gmitter F. Jr."/>
        </authorList>
    </citation>
    <scope>NUCLEOTIDE SEQUENCE [LARGE SCALE GENOMIC DNA]</scope>
    <source>
        <strain evidence="2">cv. Valencia</strain>
    </source>
</reference>